<evidence type="ECO:0000256" key="1">
    <source>
        <dbReference type="ARBA" id="ARBA00010211"/>
    </source>
</evidence>
<dbReference type="InterPro" id="IPR036663">
    <property type="entry name" value="Fumarylacetoacetase_C_sf"/>
</dbReference>
<dbReference type="Proteomes" id="UP000014071">
    <property type="component" value="Unassembled WGS sequence"/>
</dbReference>
<name>R9PDL1_PSEHS</name>
<dbReference type="Pfam" id="PF01557">
    <property type="entry name" value="FAA_hydrolase"/>
    <property type="match status" value="1"/>
</dbReference>
<evidence type="ECO:0000313" key="4">
    <source>
        <dbReference type="EMBL" id="GAC96185.1"/>
    </source>
</evidence>
<evidence type="ECO:0000256" key="2">
    <source>
        <dbReference type="ARBA" id="ARBA00022723"/>
    </source>
</evidence>
<keyword evidence="2" id="KW-0479">Metal-binding</keyword>
<dbReference type="PANTHER" id="PTHR11820">
    <property type="entry name" value="ACYLPYRUVASE"/>
    <property type="match status" value="1"/>
</dbReference>
<accession>R9PDL1</accession>
<evidence type="ECO:0000313" key="5">
    <source>
        <dbReference type="Proteomes" id="UP000014071"/>
    </source>
</evidence>
<dbReference type="GO" id="GO:0046872">
    <property type="term" value="F:metal ion binding"/>
    <property type="evidence" value="ECO:0007669"/>
    <property type="project" value="UniProtKB-KW"/>
</dbReference>
<evidence type="ECO:0000259" key="3">
    <source>
        <dbReference type="Pfam" id="PF01557"/>
    </source>
</evidence>
<dbReference type="OrthoDB" id="74910at2759"/>
<dbReference type="STRING" id="1305764.R9PDL1"/>
<keyword evidence="5" id="KW-1185">Reference proteome</keyword>
<organism evidence="4 5">
    <name type="scientific">Pseudozyma hubeiensis (strain SY62)</name>
    <name type="common">Yeast</name>
    <dbReference type="NCBI Taxonomy" id="1305764"/>
    <lineage>
        <taxon>Eukaryota</taxon>
        <taxon>Fungi</taxon>
        <taxon>Dikarya</taxon>
        <taxon>Basidiomycota</taxon>
        <taxon>Ustilaginomycotina</taxon>
        <taxon>Ustilaginomycetes</taxon>
        <taxon>Ustilaginales</taxon>
        <taxon>Ustilaginaceae</taxon>
        <taxon>Pseudozyma</taxon>
    </lineage>
</organism>
<proteinExistence type="inferred from homology"/>
<dbReference type="GO" id="GO:0018773">
    <property type="term" value="F:acetylpyruvate hydrolase activity"/>
    <property type="evidence" value="ECO:0007669"/>
    <property type="project" value="TreeGrafter"/>
</dbReference>
<keyword evidence="4" id="KW-0378">Hydrolase</keyword>
<dbReference type="GO" id="GO:0005739">
    <property type="term" value="C:mitochondrion"/>
    <property type="evidence" value="ECO:0007669"/>
    <property type="project" value="TreeGrafter"/>
</dbReference>
<dbReference type="RefSeq" id="XP_012189772.1">
    <property type="nucleotide sequence ID" value="XM_012334382.1"/>
</dbReference>
<dbReference type="GeneID" id="24109051"/>
<dbReference type="PANTHER" id="PTHR11820:SF7">
    <property type="entry name" value="ACYLPYRUVASE FAHD1, MITOCHONDRIAL"/>
    <property type="match status" value="1"/>
</dbReference>
<dbReference type="EMBL" id="DF238801">
    <property type="protein sequence ID" value="GAC96185.1"/>
    <property type="molecule type" value="Genomic_DNA"/>
</dbReference>
<feature type="domain" description="Fumarylacetoacetase-like C-terminal" evidence="3">
    <location>
        <begin position="11"/>
        <end position="202"/>
    </location>
</feature>
<dbReference type="HOGENOM" id="CLU_028458_5_0_1"/>
<protein>
    <submittedName>
        <fullName evidence="4">Fumarylacetoacetate hydrolase</fullName>
    </submittedName>
</protein>
<dbReference type="SUPFAM" id="SSF56529">
    <property type="entry name" value="FAH"/>
    <property type="match status" value="1"/>
</dbReference>
<dbReference type="eggNOG" id="KOG1535">
    <property type="taxonomic scope" value="Eukaryota"/>
</dbReference>
<dbReference type="GO" id="GO:0019752">
    <property type="term" value="P:carboxylic acid metabolic process"/>
    <property type="evidence" value="ECO:0007669"/>
    <property type="project" value="UniProtKB-ARBA"/>
</dbReference>
<dbReference type="InterPro" id="IPR011234">
    <property type="entry name" value="Fumarylacetoacetase-like_C"/>
</dbReference>
<reference evidence="5" key="1">
    <citation type="journal article" date="2013" name="Genome Announc.">
        <title>Draft genome sequence of the basidiomycetous yeast-like fungus Pseudozyma hubeiensis SY62, which produces an abundant amount of the biosurfactant mannosylerythritol lipids.</title>
        <authorList>
            <person name="Konishi M."/>
            <person name="Hatada Y."/>
            <person name="Horiuchi J."/>
        </authorList>
    </citation>
    <scope>NUCLEOTIDE SEQUENCE [LARGE SCALE GENOMIC DNA]</scope>
    <source>
        <strain evidence="5">SY62</strain>
    </source>
</reference>
<comment type="similarity">
    <text evidence="1">Belongs to the FAH family.</text>
</comment>
<dbReference type="AlphaFoldDB" id="R9PDL1"/>
<gene>
    <name evidence="4" type="ORF">PHSY_003765</name>
</gene>
<dbReference type="Gene3D" id="3.90.850.10">
    <property type="entry name" value="Fumarylacetoacetase-like, C-terminal domain"/>
    <property type="match status" value="1"/>
</dbReference>
<sequence>MASSFLTRGKKIVAIGRNYAAHAKELNNAVPTEPFFFLKPTTSYISNNGTVEIPRNIVAHYEVELGVVIGSPRVRDVSAAEAMKHVAGYTLSIDMTARNLQDKVKSKGLPWSSAKGFDTFTPTSGFIDKSRVRDPSKLKLWLKINDQIKQNGTTGDMIFGIPELIEHVSSIMTLEEGDLLLTGTPQGVGEVKDGDVMHCGLEDQSGNLLEQLKINVANRVGGYEFKP</sequence>
<dbReference type="FunFam" id="3.90.850.10:FF:000003">
    <property type="entry name" value="Fumarylacetoacetate hydrolase domain-containing 1"/>
    <property type="match status" value="1"/>
</dbReference>